<evidence type="ECO:0000256" key="4">
    <source>
        <dbReference type="ARBA" id="ARBA00022989"/>
    </source>
</evidence>
<comment type="subcellular location">
    <subcellularLocation>
        <location evidence="1">Membrane</location>
        <topology evidence="1">Multi-pass membrane protein</topology>
    </subcellularLocation>
</comment>
<name>A0A7W0C129_9BACL</name>
<feature type="transmembrane region" description="Helical" evidence="7">
    <location>
        <begin position="189"/>
        <end position="217"/>
    </location>
</feature>
<evidence type="ECO:0000256" key="1">
    <source>
        <dbReference type="ARBA" id="ARBA00004141"/>
    </source>
</evidence>
<feature type="transmembrane region" description="Helical" evidence="7">
    <location>
        <begin position="63"/>
        <end position="84"/>
    </location>
</feature>
<evidence type="ECO:0000256" key="7">
    <source>
        <dbReference type="SAM" id="Phobius"/>
    </source>
</evidence>
<dbReference type="InterPro" id="IPR000292">
    <property type="entry name" value="For/NO2_transpt"/>
</dbReference>
<sequence length="270" mass="29481">MAYRTPSQIAQLTIEIGTRKAKQPLLTQLILGFLAGAFIALGFLLDIRVIGNVPKDWGSFANFLGAVVFPLGLILVVIAGGELLTGNMMSMTFAMLAKKITIRDVIKGWFWVTIGNFVGAVFVAYVFGHVVGLTSEGPFLAKTLAIADAKLKDTFIQAFFSAIGCNWLVALAVWLAYGAEDIGGKILAIWFPIMAFVAIGFQHVVANMFVIPAAIFAGHATWTDWFRNFVPVFLGNAVGGGGFVALLYWLAYMKELRYETMIRVLKKEAK</sequence>
<dbReference type="Pfam" id="PF01226">
    <property type="entry name" value="Form_Nir_trans"/>
    <property type="match status" value="1"/>
</dbReference>
<feature type="transmembrane region" description="Helical" evidence="7">
    <location>
        <begin position="229"/>
        <end position="251"/>
    </location>
</feature>
<dbReference type="EMBL" id="JACDUT010000013">
    <property type="protein sequence ID" value="MBA2876519.1"/>
    <property type="molecule type" value="Genomic_DNA"/>
</dbReference>
<keyword evidence="9" id="KW-1185">Reference proteome</keyword>
<evidence type="ECO:0000256" key="3">
    <source>
        <dbReference type="ARBA" id="ARBA00022692"/>
    </source>
</evidence>
<dbReference type="NCBIfam" id="TIGR00790">
    <property type="entry name" value="fnt"/>
    <property type="match status" value="1"/>
</dbReference>
<keyword evidence="5 7" id="KW-0472">Membrane</keyword>
<dbReference type="GO" id="GO:0015499">
    <property type="term" value="F:formate transmembrane transporter activity"/>
    <property type="evidence" value="ECO:0007669"/>
    <property type="project" value="TreeGrafter"/>
</dbReference>
<feature type="transmembrane region" description="Helical" evidence="7">
    <location>
        <begin position="155"/>
        <end position="177"/>
    </location>
</feature>
<dbReference type="Gene3D" id="1.20.1080.10">
    <property type="entry name" value="Glycerol uptake facilitator protein"/>
    <property type="match status" value="1"/>
</dbReference>
<feature type="transmembrane region" description="Helical" evidence="7">
    <location>
        <begin position="105"/>
        <end position="127"/>
    </location>
</feature>
<keyword evidence="3 7" id="KW-0812">Transmembrane</keyword>
<comment type="similarity">
    <text evidence="6">Belongs to the FNT transporter (TC 1.A.16) family.</text>
</comment>
<evidence type="ECO:0000313" key="9">
    <source>
        <dbReference type="Proteomes" id="UP000523087"/>
    </source>
</evidence>
<dbReference type="InterPro" id="IPR023271">
    <property type="entry name" value="Aquaporin-like"/>
</dbReference>
<protein>
    <submittedName>
        <fullName evidence="8">Formate/nitrite transporter</fullName>
    </submittedName>
</protein>
<organism evidence="8 9">
    <name type="scientific">Thermaerobacillus caldiproteolyticus</name>
    <dbReference type="NCBI Taxonomy" id="247480"/>
    <lineage>
        <taxon>Bacteria</taxon>
        <taxon>Bacillati</taxon>
        <taxon>Bacillota</taxon>
        <taxon>Bacilli</taxon>
        <taxon>Bacillales</taxon>
        <taxon>Anoxybacillaceae</taxon>
        <taxon>Thermaerobacillus</taxon>
    </lineage>
</organism>
<keyword evidence="4 7" id="KW-1133">Transmembrane helix</keyword>
<dbReference type="FunFam" id="1.20.1080.10:FF:000011">
    <property type="entry name" value="Formate family transporter"/>
    <property type="match status" value="1"/>
</dbReference>
<dbReference type="AlphaFoldDB" id="A0A7W0C129"/>
<evidence type="ECO:0000256" key="5">
    <source>
        <dbReference type="ARBA" id="ARBA00023136"/>
    </source>
</evidence>
<keyword evidence="2" id="KW-0813">Transport</keyword>
<evidence type="ECO:0000256" key="2">
    <source>
        <dbReference type="ARBA" id="ARBA00022448"/>
    </source>
</evidence>
<feature type="transmembrane region" description="Helical" evidence="7">
    <location>
        <begin position="29"/>
        <end position="51"/>
    </location>
</feature>
<evidence type="ECO:0000313" key="8">
    <source>
        <dbReference type="EMBL" id="MBA2876519.1"/>
    </source>
</evidence>
<dbReference type="GO" id="GO:0005886">
    <property type="term" value="C:plasma membrane"/>
    <property type="evidence" value="ECO:0007669"/>
    <property type="project" value="TreeGrafter"/>
</dbReference>
<reference evidence="8 9" key="1">
    <citation type="submission" date="2020-07" db="EMBL/GenBank/DDBJ databases">
        <title>Genomic Encyclopedia of Type Strains, Phase IV (KMG-IV): sequencing the most valuable type-strain genomes for metagenomic binning, comparative biology and taxonomic classification.</title>
        <authorList>
            <person name="Goeker M."/>
        </authorList>
    </citation>
    <scope>NUCLEOTIDE SEQUENCE [LARGE SCALE GENOMIC DNA]</scope>
    <source>
        <strain evidence="8 9">DSM 15730</strain>
    </source>
</reference>
<dbReference type="Proteomes" id="UP000523087">
    <property type="component" value="Unassembled WGS sequence"/>
</dbReference>
<dbReference type="RefSeq" id="WP_181557207.1">
    <property type="nucleotide sequence ID" value="NZ_JACDUT010000013.1"/>
</dbReference>
<dbReference type="PANTHER" id="PTHR30520:SF6">
    <property type="entry name" value="FORMATE_NITRATE FAMILY TRANSPORTER (EUROFUNG)"/>
    <property type="match status" value="1"/>
</dbReference>
<dbReference type="PANTHER" id="PTHR30520">
    <property type="entry name" value="FORMATE TRANSPORTER-RELATED"/>
    <property type="match status" value="1"/>
</dbReference>
<gene>
    <name evidence="8" type="ORF">HNR31_003337</name>
</gene>
<comment type="caution">
    <text evidence="8">The sequence shown here is derived from an EMBL/GenBank/DDBJ whole genome shotgun (WGS) entry which is preliminary data.</text>
</comment>
<accession>A0A7W0C129</accession>
<evidence type="ECO:0000256" key="6">
    <source>
        <dbReference type="ARBA" id="ARBA00049660"/>
    </source>
</evidence>
<proteinExistence type="inferred from homology"/>